<keyword evidence="5" id="KW-0574">Periplasm</keyword>
<comment type="function">
    <text evidence="6">Involved in the assembly process of the P-ring formation. It may associate with FlgF on the rod constituting a structure essential for the P-ring assembly or may act as a modulator protein for the P-ring assembly.</text>
</comment>
<dbReference type="AlphaFoldDB" id="A0A1H6AVT3"/>
<evidence type="ECO:0000256" key="4">
    <source>
        <dbReference type="ARBA" id="ARBA00022729"/>
    </source>
</evidence>
<feature type="domain" description="SAF" evidence="7">
    <location>
        <begin position="135"/>
        <end position="196"/>
    </location>
</feature>
<dbReference type="Gene3D" id="2.30.30.760">
    <property type="match status" value="1"/>
</dbReference>
<evidence type="ECO:0000259" key="7">
    <source>
        <dbReference type="SMART" id="SM00858"/>
    </source>
</evidence>
<comment type="similarity">
    <text evidence="2">Belongs to the FlgA family.</text>
</comment>
<evidence type="ECO:0000313" key="9">
    <source>
        <dbReference type="EMBL" id="SEG65526.1"/>
    </source>
</evidence>
<dbReference type="GO" id="GO:0042597">
    <property type="term" value="C:periplasmic space"/>
    <property type="evidence" value="ECO:0007669"/>
    <property type="project" value="UniProtKB-SubCell"/>
</dbReference>
<keyword evidence="8" id="KW-0966">Cell projection</keyword>
<protein>
    <recommendedName>
        <fullName evidence="3">Flagella basal body P-ring formation protein FlgA</fullName>
    </recommendedName>
</protein>
<name>A0A1H6AVT3_9VIBR</name>
<dbReference type="EMBL" id="FNVG01000027">
    <property type="protein sequence ID" value="SEG65526.1"/>
    <property type="molecule type" value="Genomic_DNA"/>
</dbReference>
<dbReference type="Proteomes" id="UP000236721">
    <property type="component" value="Unassembled WGS sequence"/>
</dbReference>
<evidence type="ECO:0000256" key="2">
    <source>
        <dbReference type="ARBA" id="ARBA00010474"/>
    </source>
</evidence>
<dbReference type="Gene3D" id="3.90.1210.10">
    <property type="entry name" value="Antifreeze-like/N-acetylneuraminic acid synthase C-terminal domain"/>
    <property type="match status" value="1"/>
</dbReference>
<dbReference type="InterPro" id="IPR017585">
    <property type="entry name" value="SAF_FlgA"/>
</dbReference>
<accession>A0A1H6AVT3</accession>
<dbReference type="CDD" id="cd11614">
    <property type="entry name" value="SAF_CpaB_FlgA_like"/>
    <property type="match status" value="1"/>
</dbReference>
<evidence type="ECO:0000313" key="8">
    <source>
        <dbReference type="EMBL" id="SEG52187.1"/>
    </source>
</evidence>
<proteinExistence type="inferred from homology"/>
<gene>
    <name evidence="8" type="ORF">SAMN04488244_11767</name>
    <name evidence="9" type="ORF">SAMN04488244_12734</name>
</gene>
<evidence type="ECO:0000313" key="10">
    <source>
        <dbReference type="Proteomes" id="UP000236721"/>
    </source>
</evidence>
<comment type="subcellular location">
    <subcellularLocation>
        <location evidence="1">Periplasm</location>
    </subcellularLocation>
</comment>
<evidence type="ECO:0000256" key="1">
    <source>
        <dbReference type="ARBA" id="ARBA00004418"/>
    </source>
</evidence>
<reference evidence="10" key="2">
    <citation type="submission" date="2016-10" db="EMBL/GenBank/DDBJ databases">
        <authorList>
            <person name="Varghese N."/>
            <person name="Submissions S."/>
        </authorList>
    </citation>
    <scope>NUCLEOTIDE SEQUENCE [LARGE SCALE GENOMIC DNA]</scope>
    <source>
        <strain evidence="10">CGMCC 1.7062</strain>
    </source>
</reference>
<keyword evidence="10" id="KW-1185">Reference proteome</keyword>
<dbReference type="SMART" id="SM00858">
    <property type="entry name" value="SAF"/>
    <property type="match status" value="1"/>
</dbReference>
<dbReference type="InterPro" id="IPR013974">
    <property type="entry name" value="SAF"/>
</dbReference>
<dbReference type="InterPro" id="IPR039246">
    <property type="entry name" value="Flagellar_FlgA"/>
</dbReference>
<dbReference type="RefSeq" id="WP_167390991.1">
    <property type="nucleotide sequence ID" value="NZ_FNVG01000017.1"/>
</dbReference>
<reference evidence="8" key="1">
    <citation type="submission" date="2016-10" db="EMBL/GenBank/DDBJ databases">
        <authorList>
            <person name="de Groot N.N."/>
        </authorList>
    </citation>
    <scope>NUCLEOTIDE SEQUENCE [LARGE SCALE GENOMIC DNA]</scope>
    <source>
        <strain evidence="8">CGMCC 1.7062</strain>
    </source>
</reference>
<evidence type="ECO:0000256" key="6">
    <source>
        <dbReference type="ARBA" id="ARBA00025643"/>
    </source>
</evidence>
<organism evidence="8 10">
    <name type="scientific">Vibrio hangzhouensis</name>
    <dbReference type="NCBI Taxonomy" id="462991"/>
    <lineage>
        <taxon>Bacteria</taxon>
        <taxon>Pseudomonadati</taxon>
        <taxon>Pseudomonadota</taxon>
        <taxon>Gammaproteobacteria</taxon>
        <taxon>Vibrionales</taxon>
        <taxon>Vibrionaceae</taxon>
        <taxon>Vibrio</taxon>
    </lineage>
</organism>
<evidence type="ECO:0000256" key="3">
    <source>
        <dbReference type="ARBA" id="ARBA00014754"/>
    </source>
</evidence>
<dbReference type="EMBL" id="FNVG01000017">
    <property type="protein sequence ID" value="SEG52187.1"/>
    <property type="molecule type" value="Genomic_DNA"/>
</dbReference>
<dbReference type="PANTHER" id="PTHR36307:SF1">
    <property type="entry name" value="FLAGELLA BASAL BODY P-RING FORMATION PROTEIN FLGA"/>
    <property type="match status" value="1"/>
</dbReference>
<dbReference type="NCBIfam" id="TIGR03170">
    <property type="entry name" value="flgA_cterm"/>
    <property type="match status" value="1"/>
</dbReference>
<evidence type="ECO:0000256" key="5">
    <source>
        <dbReference type="ARBA" id="ARBA00022764"/>
    </source>
</evidence>
<keyword evidence="8" id="KW-0282">Flagellum</keyword>
<dbReference type="GO" id="GO:0044780">
    <property type="term" value="P:bacterial-type flagellum assembly"/>
    <property type="evidence" value="ECO:0007669"/>
    <property type="project" value="InterPro"/>
</dbReference>
<dbReference type="Pfam" id="PF13144">
    <property type="entry name" value="ChapFlgA"/>
    <property type="match status" value="1"/>
</dbReference>
<keyword evidence="8" id="KW-0969">Cilium</keyword>
<dbReference type="PANTHER" id="PTHR36307">
    <property type="entry name" value="FLAGELLA BASAL BODY P-RING FORMATION PROTEIN FLGA"/>
    <property type="match status" value="1"/>
</dbReference>
<sequence length="259" mass="28691">MTYTKNRKRNFRFTEARTGMRKWVGSIVILLATWSGYAAEEAKMTTQALETAVHLSLQEEIQRVAQQQNWQHHQMHLVIFVPESAKHLARCQGPLIVSSRDNQTLPVGNLKRSVSCQDGFNDWRINTSAKVTLSVPVAVATTTLNRNSQINANSVKLETRTLTRAIHFVPELSQLIGKQVSRRMRSGQIIDASFVSNPPLVEKGNEVVIIAAKGKLNASTKGIALENGGAGEQIDVQNSQSKQVIRAVVTGLNQVHTQF</sequence>
<keyword evidence="4" id="KW-0732">Signal</keyword>